<keyword evidence="3" id="KW-0677">Repeat</keyword>
<gene>
    <name evidence="8" type="ORF">SNE40_012249</name>
</gene>
<feature type="chain" id="PRO_5042900532" description="Chitin-binding type-2 domain-containing protein" evidence="6">
    <location>
        <begin position="26"/>
        <end position="652"/>
    </location>
</feature>
<dbReference type="Pfam" id="PF01607">
    <property type="entry name" value="CBM_14"/>
    <property type="match status" value="3"/>
</dbReference>
<name>A0AAN8PQF3_PATCE</name>
<proteinExistence type="predicted"/>
<keyword evidence="1" id="KW-0147">Chitin-binding</keyword>
<dbReference type="SUPFAM" id="SSF57625">
    <property type="entry name" value="Invertebrate chitin-binding proteins"/>
    <property type="match status" value="4"/>
</dbReference>
<dbReference type="GO" id="GO:0005576">
    <property type="term" value="C:extracellular region"/>
    <property type="evidence" value="ECO:0007669"/>
    <property type="project" value="InterPro"/>
</dbReference>
<keyword evidence="2 6" id="KW-0732">Signal</keyword>
<feature type="domain" description="Chitin-binding type-2" evidence="7">
    <location>
        <begin position="393"/>
        <end position="453"/>
    </location>
</feature>
<feature type="domain" description="Chitin-binding type-2" evidence="7">
    <location>
        <begin position="29"/>
        <end position="89"/>
    </location>
</feature>
<keyword evidence="5" id="KW-0325">Glycoprotein</keyword>
<dbReference type="InterPro" id="IPR051940">
    <property type="entry name" value="Chitin_bind-dev_reg"/>
</dbReference>
<feature type="domain" description="Chitin-binding type-2" evidence="7">
    <location>
        <begin position="518"/>
        <end position="578"/>
    </location>
</feature>
<dbReference type="GO" id="GO:0008061">
    <property type="term" value="F:chitin binding"/>
    <property type="evidence" value="ECO:0007669"/>
    <property type="project" value="UniProtKB-KW"/>
</dbReference>
<keyword evidence="9" id="KW-1185">Reference proteome</keyword>
<evidence type="ECO:0000256" key="3">
    <source>
        <dbReference type="ARBA" id="ARBA00022737"/>
    </source>
</evidence>
<dbReference type="AlphaFoldDB" id="A0AAN8PQF3"/>
<evidence type="ECO:0000256" key="4">
    <source>
        <dbReference type="ARBA" id="ARBA00023157"/>
    </source>
</evidence>
<dbReference type="Proteomes" id="UP001347796">
    <property type="component" value="Unassembled WGS sequence"/>
</dbReference>
<dbReference type="PROSITE" id="PS50940">
    <property type="entry name" value="CHIT_BIND_II"/>
    <property type="match status" value="5"/>
</dbReference>
<organism evidence="8 9">
    <name type="scientific">Patella caerulea</name>
    <name type="common">Rayed Mediterranean limpet</name>
    <dbReference type="NCBI Taxonomy" id="87958"/>
    <lineage>
        <taxon>Eukaryota</taxon>
        <taxon>Metazoa</taxon>
        <taxon>Spiralia</taxon>
        <taxon>Lophotrochozoa</taxon>
        <taxon>Mollusca</taxon>
        <taxon>Gastropoda</taxon>
        <taxon>Patellogastropoda</taxon>
        <taxon>Patelloidea</taxon>
        <taxon>Patellidae</taxon>
        <taxon>Patella</taxon>
    </lineage>
</organism>
<evidence type="ECO:0000313" key="8">
    <source>
        <dbReference type="EMBL" id="KAK6180028.1"/>
    </source>
</evidence>
<feature type="domain" description="Chitin-binding type-2" evidence="7">
    <location>
        <begin position="238"/>
        <end position="302"/>
    </location>
</feature>
<dbReference type="Gene3D" id="2.170.140.10">
    <property type="entry name" value="Chitin binding domain"/>
    <property type="match status" value="2"/>
</dbReference>
<comment type="caution">
    <text evidence="8">The sequence shown here is derived from an EMBL/GenBank/DDBJ whole genome shotgun (WGS) entry which is preliminary data.</text>
</comment>
<evidence type="ECO:0000259" key="7">
    <source>
        <dbReference type="PROSITE" id="PS50940"/>
    </source>
</evidence>
<evidence type="ECO:0000313" key="9">
    <source>
        <dbReference type="Proteomes" id="UP001347796"/>
    </source>
</evidence>
<accession>A0AAN8PQF3</accession>
<dbReference type="InterPro" id="IPR002557">
    <property type="entry name" value="Chitin-bd_dom"/>
</dbReference>
<feature type="domain" description="Chitin-binding type-2" evidence="7">
    <location>
        <begin position="579"/>
        <end position="639"/>
    </location>
</feature>
<evidence type="ECO:0000256" key="5">
    <source>
        <dbReference type="ARBA" id="ARBA00023180"/>
    </source>
</evidence>
<evidence type="ECO:0000256" key="2">
    <source>
        <dbReference type="ARBA" id="ARBA00022729"/>
    </source>
</evidence>
<dbReference type="EMBL" id="JAZGQO010000008">
    <property type="protein sequence ID" value="KAK6180028.1"/>
    <property type="molecule type" value="Genomic_DNA"/>
</dbReference>
<protein>
    <recommendedName>
        <fullName evidence="7">Chitin-binding type-2 domain-containing protein</fullName>
    </recommendedName>
</protein>
<keyword evidence="4" id="KW-1015">Disulfide bond</keyword>
<feature type="signal peptide" evidence="6">
    <location>
        <begin position="1"/>
        <end position="25"/>
    </location>
</feature>
<dbReference type="InterPro" id="IPR036508">
    <property type="entry name" value="Chitin-bd_dom_sf"/>
</dbReference>
<dbReference type="PANTHER" id="PTHR23301">
    <property type="entry name" value="CHITIN BINDING PERITROPHIN-A"/>
    <property type="match status" value="1"/>
</dbReference>
<sequence length="652" mass="74491">MYLRGFHHWLLIAIAVMLMPGLTHSKSAEYPCPDAVAIQWVRDPAECSKYFICHFGKPLTMPGCPMGQVWGNDARNCVPEGSRWDDCSPNRIPLPKKWNPKLKHENEIDDLLIAVDTKKAMTISLRTTTVSTKPLTTKPKRNEHLKKSKSPYVRFTTTTMDSLKVNLTEPNQKRHDETVSKPWKEMQARTYSTRPTELTRVTTVTTLPTRSTHNYHAGTTPNSVNRNLGDENSKFDQGSVCWGNEGLLLPHEINCHWYYNCSLVNTVDYIYDEPYVMECRYPQLFDIVTNRCREFINVHCGNRFEAVDRCEYTVNQCTTSDCVPCEFVYGKCRGKENGIYPLHSDRWSPTFVTCYSQRSIAQDDCQEPSPIFSTEAFDCVSIYEVPKQYGGLRPECYFRPDGYYPDEQSRCGMFFECKDQAFVGYDKCPSGLVFDPLTLKCESAENSIPPCGSGMEPQCFDREDGFHADPYGRCGFYFECKRRAFVQYHTCDYGSFDPYTEECVISTELLPRPCGLLHNPCEGKSSGFHADTENGCRNYYECGRGVLIRNDTCPHGSVFNELIGRCDRRENVEAPCGEAPTCHHKSNGKYAAQTKGCSFYYECYNHAFQGYKQCSFSKGGFFFNNVTNRCDFPQNICPPCGYRWWGCSSSNV</sequence>
<evidence type="ECO:0000256" key="1">
    <source>
        <dbReference type="ARBA" id="ARBA00022669"/>
    </source>
</evidence>
<dbReference type="SMART" id="SM00494">
    <property type="entry name" value="ChtBD2"/>
    <property type="match status" value="5"/>
</dbReference>
<evidence type="ECO:0000256" key="6">
    <source>
        <dbReference type="SAM" id="SignalP"/>
    </source>
</evidence>
<dbReference type="PANTHER" id="PTHR23301:SF0">
    <property type="entry name" value="CHITIN-BINDING TYPE-2 DOMAIN-CONTAINING PROTEIN-RELATED"/>
    <property type="match status" value="1"/>
</dbReference>
<reference evidence="8 9" key="1">
    <citation type="submission" date="2024-01" db="EMBL/GenBank/DDBJ databases">
        <title>The genome of the rayed Mediterranean limpet Patella caerulea (Linnaeus, 1758).</title>
        <authorList>
            <person name="Anh-Thu Weber A."/>
            <person name="Halstead-Nussloch G."/>
        </authorList>
    </citation>
    <scope>NUCLEOTIDE SEQUENCE [LARGE SCALE GENOMIC DNA]</scope>
    <source>
        <strain evidence="8">AATW-2023a</strain>
        <tissue evidence="8">Whole specimen</tissue>
    </source>
</reference>